<evidence type="ECO:0000256" key="3">
    <source>
        <dbReference type="ARBA" id="ARBA00009352"/>
    </source>
</evidence>
<evidence type="ECO:0000256" key="9">
    <source>
        <dbReference type="ARBA" id="ARBA00029498"/>
    </source>
</evidence>
<dbReference type="CDD" id="cd15481">
    <property type="entry name" value="SRP68-RBD"/>
    <property type="match status" value="1"/>
</dbReference>
<dbReference type="GO" id="GO:0008312">
    <property type="term" value="F:7S RNA binding"/>
    <property type="evidence" value="ECO:0007669"/>
    <property type="project" value="InterPro"/>
</dbReference>
<keyword evidence="10" id="KW-0175">Coiled coil</keyword>
<comment type="subcellular location">
    <subcellularLocation>
        <location evidence="1">Cytoplasm</location>
    </subcellularLocation>
    <subcellularLocation>
        <location evidence="2">Nucleus</location>
        <location evidence="2">Nucleolus</location>
    </subcellularLocation>
</comment>
<keyword evidence="4" id="KW-0963">Cytoplasm</keyword>
<dbReference type="RefSeq" id="XP_067079288.1">
    <property type="nucleotide sequence ID" value="XM_067223187.1"/>
</dbReference>
<dbReference type="Pfam" id="PF16969">
    <property type="entry name" value="SRP68"/>
    <property type="match status" value="2"/>
</dbReference>
<evidence type="ECO:0000256" key="7">
    <source>
        <dbReference type="ARBA" id="ARBA00023242"/>
    </source>
</evidence>
<keyword evidence="7" id="KW-0539">Nucleus</keyword>
<evidence type="ECO:0000313" key="12">
    <source>
        <dbReference type="EMBL" id="SCU68055.1"/>
    </source>
</evidence>
<evidence type="ECO:0000256" key="10">
    <source>
        <dbReference type="SAM" id="Coils"/>
    </source>
</evidence>
<evidence type="ECO:0000313" key="13">
    <source>
        <dbReference type="Proteomes" id="UP000195570"/>
    </source>
</evidence>
<evidence type="ECO:0000256" key="11">
    <source>
        <dbReference type="SAM" id="MobiDB-lite"/>
    </source>
</evidence>
<dbReference type="InterPro" id="IPR034652">
    <property type="entry name" value="SRP68-RBD"/>
</dbReference>
<dbReference type="GO" id="GO:0030942">
    <property type="term" value="F:endoplasmic reticulum signal peptide binding"/>
    <property type="evidence" value="ECO:0007669"/>
    <property type="project" value="InterPro"/>
</dbReference>
<name>A0A1G4I8D8_TRYEQ</name>
<dbReference type="PANTHER" id="PTHR12860">
    <property type="entry name" value="SIGNAL RECOGNITION PARTICLE 68 KDA PROTEIN"/>
    <property type="match status" value="1"/>
</dbReference>
<comment type="similarity">
    <text evidence="3">Belongs to the SRP68 family.</text>
</comment>
<dbReference type="PANTHER" id="PTHR12860:SF0">
    <property type="entry name" value="SIGNAL RECOGNITION PARTICLE SUBUNIT SRP68"/>
    <property type="match status" value="1"/>
</dbReference>
<evidence type="ECO:0000256" key="5">
    <source>
        <dbReference type="ARBA" id="ARBA00022884"/>
    </source>
</evidence>
<dbReference type="GO" id="GO:0005047">
    <property type="term" value="F:signal recognition particle binding"/>
    <property type="evidence" value="ECO:0007669"/>
    <property type="project" value="InterPro"/>
</dbReference>
<comment type="caution">
    <text evidence="12">The sequence shown here is derived from an EMBL/GenBank/DDBJ whole genome shotgun (WGS) entry which is preliminary data.</text>
</comment>
<gene>
    <name evidence="12" type="ORF">TEOVI_000873700</name>
</gene>
<evidence type="ECO:0000256" key="8">
    <source>
        <dbReference type="ARBA" id="ARBA00023274"/>
    </source>
</evidence>
<dbReference type="GO" id="GO:0005786">
    <property type="term" value="C:signal recognition particle, endoplasmic reticulum targeting"/>
    <property type="evidence" value="ECO:0007669"/>
    <property type="project" value="UniProtKB-KW"/>
</dbReference>
<keyword evidence="5" id="KW-0694">RNA-binding</keyword>
<dbReference type="GeneID" id="92382671"/>
<keyword evidence="13" id="KW-1185">Reference proteome</keyword>
<dbReference type="EMBL" id="CZPT02000874">
    <property type="protein sequence ID" value="SCU68055.1"/>
    <property type="molecule type" value="Genomic_DNA"/>
</dbReference>
<reference evidence="12" key="1">
    <citation type="submission" date="2016-09" db="EMBL/GenBank/DDBJ databases">
        <authorList>
            <person name="Hebert L."/>
            <person name="Moumen B."/>
        </authorList>
    </citation>
    <scope>NUCLEOTIDE SEQUENCE [LARGE SCALE GENOMIC DNA]</scope>
    <source>
        <strain evidence="12">OVI</strain>
    </source>
</reference>
<sequence length="578" mass="64384">MDFDLLLFLKEIQLQHGLRAEDYARYRCYTTNRLSTLRSQLGMLQNTKKFQQKEVTPHNATKPEHLQLLILCAERCWAAAEDMQEKHRTASSAEGTEAKPPGGIPPKCQYRKRLNKSVKWATKLQAIAQVVANERLQKEVSAYVLEVKGRAAAAHGLMAEARDHFRDSRELYYELRKCSNPEQLSLIFSKVTELDDRVVFCMLRLGEDPSSYKPNLSLEDTPESIGATTIEWNNRQLNVASIKVRDALRGARAVNVEAAKAKATEASSLIPVGLQNRALDLMDRRIGSLNDALAHARKDLRTLSDEKQKTELQLLVHYLIFQVSYETLQRTLFMVEVHARRFHATEKCLSGNNVDRSARTVSVISGVGTGGIAGGKSRKEIQPSQYASPMEIVRLYDAALETIGDMEMLPGVDGRSDVEENSALCRAGKLLYLGESWRITKESERAQNCYKAALSVLDGIPSTPTVENLRLLVEKSALRLASSTLLSSVAGIGEENKKRQAFVPYLVDAGDEVAVAHNVIKFPPDYQAVPCKPVFVDIASTYVDYPTSEAPAAAETKGDGAEAADEGSRWKWSWGWRK</sequence>
<protein>
    <recommendedName>
        <fullName evidence="9">Signal recognition particle subunit SRP68</fullName>
    </recommendedName>
</protein>
<dbReference type="AlphaFoldDB" id="A0A1G4I8D8"/>
<feature type="region of interest" description="Disordered" evidence="11">
    <location>
        <begin position="87"/>
        <end position="107"/>
    </location>
</feature>
<accession>A0A1G4I8D8</accession>
<dbReference type="InterPro" id="IPR038253">
    <property type="entry name" value="SRP68_N_sf"/>
</dbReference>
<evidence type="ECO:0000256" key="2">
    <source>
        <dbReference type="ARBA" id="ARBA00004604"/>
    </source>
</evidence>
<dbReference type="Proteomes" id="UP000195570">
    <property type="component" value="Unassembled WGS sequence"/>
</dbReference>
<dbReference type="GO" id="GO:0005730">
    <property type="term" value="C:nucleolus"/>
    <property type="evidence" value="ECO:0007669"/>
    <property type="project" value="UniProtKB-SubCell"/>
</dbReference>
<keyword evidence="8" id="KW-0687">Ribonucleoprotein</keyword>
<feature type="coiled-coil region" evidence="10">
    <location>
        <begin position="286"/>
        <end position="313"/>
    </location>
</feature>
<evidence type="ECO:0000256" key="6">
    <source>
        <dbReference type="ARBA" id="ARBA00023135"/>
    </source>
</evidence>
<dbReference type="GO" id="GO:0006614">
    <property type="term" value="P:SRP-dependent cotranslational protein targeting to membrane"/>
    <property type="evidence" value="ECO:0007669"/>
    <property type="project" value="InterPro"/>
</dbReference>
<keyword evidence="6" id="KW-0733">Signal recognition particle</keyword>
<dbReference type="Gene3D" id="1.10.3450.40">
    <property type="entry name" value="Signal recognition particle, SRP68 subunit, RNA-binding domain"/>
    <property type="match status" value="1"/>
</dbReference>
<evidence type="ECO:0000256" key="4">
    <source>
        <dbReference type="ARBA" id="ARBA00022490"/>
    </source>
</evidence>
<evidence type="ECO:0000256" key="1">
    <source>
        <dbReference type="ARBA" id="ARBA00004496"/>
    </source>
</evidence>
<dbReference type="InterPro" id="IPR026258">
    <property type="entry name" value="SRP68"/>
</dbReference>
<proteinExistence type="inferred from homology"/>
<dbReference type="VEuPathDB" id="TriTrypDB:TEOVI_000873700"/>
<organism evidence="12 13">
    <name type="scientific">Trypanosoma equiperdum</name>
    <dbReference type="NCBI Taxonomy" id="5694"/>
    <lineage>
        <taxon>Eukaryota</taxon>
        <taxon>Discoba</taxon>
        <taxon>Euglenozoa</taxon>
        <taxon>Kinetoplastea</taxon>
        <taxon>Metakinetoplastina</taxon>
        <taxon>Trypanosomatida</taxon>
        <taxon>Trypanosomatidae</taxon>
        <taxon>Trypanosoma</taxon>
    </lineage>
</organism>